<dbReference type="AlphaFoldDB" id="A0A4V2G256"/>
<evidence type="ECO:0000256" key="2">
    <source>
        <dbReference type="SAM" id="MobiDB-lite"/>
    </source>
</evidence>
<organism evidence="3 4">
    <name type="scientific">Blastococcus saxobsidens</name>
    <dbReference type="NCBI Taxonomy" id="138336"/>
    <lineage>
        <taxon>Bacteria</taxon>
        <taxon>Bacillati</taxon>
        <taxon>Actinomycetota</taxon>
        <taxon>Actinomycetes</taxon>
        <taxon>Geodermatophilales</taxon>
        <taxon>Geodermatophilaceae</taxon>
        <taxon>Blastococcus</taxon>
    </lineage>
</organism>
<dbReference type="OrthoDB" id="5198219at2"/>
<evidence type="ECO:0008006" key="5">
    <source>
        <dbReference type="Google" id="ProtNLM"/>
    </source>
</evidence>
<evidence type="ECO:0000256" key="1">
    <source>
        <dbReference type="SAM" id="Coils"/>
    </source>
</evidence>
<keyword evidence="4" id="KW-1185">Reference proteome</keyword>
<dbReference type="RefSeq" id="WP_130504197.1">
    <property type="nucleotide sequence ID" value="NZ_SHKV01000001.1"/>
</dbReference>
<comment type="caution">
    <text evidence="3">The sequence shown here is derived from an EMBL/GenBank/DDBJ whole genome shotgun (WGS) entry which is preliminary data.</text>
</comment>
<dbReference type="Proteomes" id="UP000292507">
    <property type="component" value="Unassembled WGS sequence"/>
</dbReference>
<evidence type="ECO:0000313" key="3">
    <source>
        <dbReference type="EMBL" id="RZU31826.1"/>
    </source>
</evidence>
<feature type="region of interest" description="Disordered" evidence="2">
    <location>
        <begin position="1"/>
        <end position="41"/>
    </location>
</feature>
<reference evidence="3 4" key="1">
    <citation type="submission" date="2019-02" db="EMBL/GenBank/DDBJ databases">
        <title>Sequencing the genomes of 1000 actinobacteria strains.</title>
        <authorList>
            <person name="Klenk H.-P."/>
        </authorList>
    </citation>
    <scope>NUCLEOTIDE SEQUENCE [LARGE SCALE GENOMIC DNA]</scope>
    <source>
        <strain evidence="3 4">DSM 44509</strain>
    </source>
</reference>
<feature type="coiled-coil region" evidence="1">
    <location>
        <begin position="277"/>
        <end position="318"/>
    </location>
</feature>
<dbReference type="EMBL" id="SHKV01000001">
    <property type="protein sequence ID" value="RZU31826.1"/>
    <property type="molecule type" value="Genomic_DNA"/>
</dbReference>
<accession>A0A4V2G256</accession>
<proteinExistence type="predicted"/>
<gene>
    <name evidence="3" type="ORF">BKA19_1508</name>
</gene>
<keyword evidence="1" id="KW-0175">Coiled coil</keyword>
<sequence>MTVDFSTRATPEIGSPDTAVPAPDRVLDDDRRRPNVSGDLPTLFEAGPQFRRAVTGYDRFQVDTYVRWAEDELVAADRERQHLEVRLLGVHTELQETRRLLGHSSGGGQFLDVADRIGSMLATAADEAEGMRAEAAACRAAATAEAEQLRACAARTTAEAEGRSRETVEAAAAEAARLVAGARAAVEEAEQAGSRLRAAAEVELAAARTAARATGERARADAEGIRRRAADEALAARLQARQEVLGMLGVAAEQRRRADEEATALRQRREDDAAARSAAVRAEVEVLRARRSSLESEVEGLERRRSALQSDVRDLAQARAAHAALRATRWRERLRSWAGTPRTH</sequence>
<protein>
    <recommendedName>
        <fullName evidence="5">DivIVA domain-containing protein</fullName>
    </recommendedName>
</protein>
<evidence type="ECO:0000313" key="4">
    <source>
        <dbReference type="Proteomes" id="UP000292507"/>
    </source>
</evidence>
<name>A0A4V2G256_9ACTN</name>